<comment type="caution">
    <text evidence="1">The sequence shown here is derived from an EMBL/GenBank/DDBJ whole genome shotgun (WGS) entry which is preliminary data.</text>
</comment>
<accession>A0A558AL55</accession>
<dbReference type="EMBL" id="VJZA01000004">
    <property type="protein sequence ID" value="TVT24996.1"/>
    <property type="molecule type" value="Genomic_DNA"/>
</dbReference>
<evidence type="ECO:0000313" key="1">
    <source>
        <dbReference type="EMBL" id="TVT24996.1"/>
    </source>
</evidence>
<dbReference type="InterPro" id="IPR027056">
    <property type="entry name" value="Gluconate_2DH_su3"/>
</dbReference>
<dbReference type="OrthoDB" id="1550584at2"/>
<dbReference type="AlphaFoldDB" id="A0A558AL55"/>
<gene>
    <name evidence="1" type="ORF">FNH06_04030</name>
</gene>
<dbReference type="RefSeq" id="WP_144633736.1">
    <property type="nucleotide sequence ID" value="NZ_BNAX01000032.1"/>
</dbReference>
<organism evidence="1 2">
    <name type="scientific">Amycolatopsis acidiphila</name>
    <dbReference type="NCBI Taxonomy" id="715473"/>
    <lineage>
        <taxon>Bacteria</taxon>
        <taxon>Bacillati</taxon>
        <taxon>Actinomycetota</taxon>
        <taxon>Actinomycetes</taxon>
        <taxon>Pseudonocardiales</taxon>
        <taxon>Pseudonocardiaceae</taxon>
        <taxon>Amycolatopsis</taxon>
    </lineage>
</organism>
<proteinExistence type="predicted"/>
<sequence>MVDLKVSFAGSKPPLGGWLPAVSLTDRQAAILNAAADELIPGGDGFPAPSEVDVLSFVTRYVTPSGQEPKWFPFLGEDDFKARLDKLGEGFVRASSTQRVAVLGGLERDEPEFFGHLRDVVYYAYYSRPEVVHAMNRVLRAARDYRTSPLPYGYSDVMADWDDELLGRVRGSYQRTADVRRVDVPAHLGKAGV</sequence>
<dbReference type="Pfam" id="PF13618">
    <property type="entry name" value="Gluconate_2-dh3"/>
    <property type="match status" value="1"/>
</dbReference>
<keyword evidence="2" id="KW-1185">Reference proteome</keyword>
<reference evidence="1 2" key="1">
    <citation type="submission" date="2019-07" db="EMBL/GenBank/DDBJ databases">
        <title>New species of Amycolatopsis and Streptomyces.</title>
        <authorList>
            <person name="Duangmal K."/>
            <person name="Teo W.F.A."/>
            <person name="Lipun K."/>
        </authorList>
    </citation>
    <scope>NUCLEOTIDE SEQUENCE [LARGE SCALE GENOMIC DNA]</scope>
    <source>
        <strain evidence="1 2">JCM 30562</strain>
    </source>
</reference>
<protein>
    <submittedName>
        <fullName evidence="1">Gluconate 2-dehydrogenase subunit 3 family protein</fullName>
    </submittedName>
</protein>
<evidence type="ECO:0000313" key="2">
    <source>
        <dbReference type="Proteomes" id="UP000318578"/>
    </source>
</evidence>
<dbReference type="Proteomes" id="UP000318578">
    <property type="component" value="Unassembled WGS sequence"/>
</dbReference>
<name>A0A558AL55_9PSEU</name>